<comment type="caution">
    <text evidence="7">The sequence shown here is derived from an EMBL/GenBank/DDBJ whole genome shotgun (WGS) entry which is preliminary data.</text>
</comment>
<dbReference type="RefSeq" id="WP_231484216.1">
    <property type="nucleotide sequence ID" value="NZ_BAAAZO010000001.1"/>
</dbReference>
<dbReference type="Proteomes" id="UP001501074">
    <property type="component" value="Unassembled WGS sequence"/>
</dbReference>
<accession>A0ABP6Z0E1</accession>
<evidence type="ECO:0000256" key="4">
    <source>
        <dbReference type="ARBA" id="ARBA00022729"/>
    </source>
</evidence>
<organism evidence="7 8">
    <name type="scientific">Kineosporia mesophila</name>
    <dbReference type="NCBI Taxonomy" id="566012"/>
    <lineage>
        <taxon>Bacteria</taxon>
        <taxon>Bacillati</taxon>
        <taxon>Actinomycetota</taxon>
        <taxon>Actinomycetes</taxon>
        <taxon>Kineosporiales</taxon>
        <taxon>Kineosporiaceae</taxon>
        <taxon>Kineosporia</taxon>
    </lineage>
</organism>
<name>A0ABP6Z0E1_9ACTN</name>
<dbReference type="PANTHER" id="PTHR30532">
    <property type="entry name" value="IRON III DICITRATE-BINDING PERIPLASMIC PROTEIN"/>
    <property type="match status" value="1"/>
</dbReference>
<comment type="similarity">
    <text evidence="2">Belongs to the bacterial solute-binding protein 8 family.</text>
</comment>
<dbReference type="EMBL" id="BAAAZO010000001">
    <property type="protein sequence ID" value="GAA3594545.1"/>
    <property type="molecule type" value="Genomic_DNA"/>
</dbReference>
<dbReference type="CDD" id="cd01146">
    <property type="entry name" value="FhuD"/>
    <property type="match status" value="1"/>
</dbReference>
<dbReference type="Gene3D" id="3.40.50.1980">
    <property type="entry name" value="Nitrogenase molybdenum iron protein domain"/>
    <property type="match status" value="2"/>
</dbReference>
<evidence type="ECO:0000259" key="6">
    <source>
        <dbReference type="PROSITE" id="PS50983"/>
    </source>
</evidence>
<sequence>MSSLLPRRRSVRTAVIALAAAAMATALTACGDSDSGASSEASGTSATSAFPATVATKFGDVKIDAKPARVVALGWSDAETALALGVQPVGASDWLGFGGEGVGPWAQGQYTKAPELIGTMEPEFEKIAALKPDLILDVRSSGDQKRYDTLSKIAPTVGVPEGGDNYLTTWEQQTTMISEALGVPDEGKKLISDTDAEFTKYADENPDFKGRTITVGSKTSEGYGAYLTGDARVDFVEKLGFENNPTVQKQAGDSFFISVSGENLKQLDADAVLMMPIFIDAKEITDDALFKAVPAVKAGHDVVIDDTNISNAFSAGTPAATTYALEKVVPLLKTALGS</sequence>
<evidence type="ECO:0000256" key="1">
    <source>
        <dbReference type="ARBA" id="ARBA00004196"/>
    </source>
</evidence>
<dbReference type="InterPro" id="IPR051313">
    <property type="entry name" value="Bact_iron-sidero_bind"/>
</dbReference>
<comment type="subcellular location">
    <subcellularLocation>
        <location evidence="1">Cell envelope</location>
    </subcellularLocation>
</comment>
<keyword evidence="4 5" id="KW-0732">Signal</keyword>
<dbReference type="SUPFAM" id="SSF53807">
    <property type="entry name" value="Helical backbone' metal receptor"/>
    <property type="match status" value="1"/>
</dbReference>
<feature type="chain" id="PRO_5046774377" evidence="5">
    <location>
        <begin position="29"/>
        <end position="338"/>
    </location>
</feature>
<dbReference type="PROSITE" id="PS50983">
    <property type="entry name" value="FE_B12_PBP"/>
    <property type="match status" value="1"/>
</dbReference>
<protein>
    <submittedName>
        <fullName evidence="7">Iron-siderophore ABC transporter substrate-binding protein</fullName>
    </submittedName>
</protein>
<keyword evidence="3" id="KW-0813">Transport</keyword>
<dbReference type="Pfam" id="PF01497">
    <property type="entry name" value="Peripla_BP_2"/>
    <property type="match status" value="1"/>
</dbReference>
<evidence type="ECO:0000256" key="5">
    <source>
        <dbReference type="SAM" id="SignalP"/>
    </source>
</evidence>
<reference evidence="8" key="1">
    <citation type="journal article" date="2019" name="Int. J. Syst. Evol. Microbiol.">
        <title>The Global Catalogue of Microorganisms (GCM) 10K type strain sequencing project: providing services to taxonomists for standard genome sequencing and annotation.</title>
        <authorList>
            <consortium name="The Broad Institute Genomics Platform"/>
            <consortium name="The Broad Institute Genome Sequencing Center for Infectious Disease"/>
            <person name="Wu L."/>
            <person name="Ma J."/>
        </authorList>
    </citation>
    <scope>NUCLEOTIDE SEQUENCE [LARGE SCALE GENOMIC DNA]</scope>
    <source>
        <strain evidence="8">JCM 16902</strain>
    </source>
</reference>
<gene>
    <name evidence="7" type="ORF">GCM10022223_07000</name>
</gene>
<evidence type="ECO:0000256" key="2">
    <source>
        <dbReference type="ARBA" id="ARBA00008814"/>
    </source>
</evidence>
<evidence type="ECO:0000256" key="3">
    <source>
        <dbReference type="ARBA" id="ARBA00022448"/>
    </source>
</evidence>
<evidence type="ECO:0000313" key="8">
    <source>
        <dbReference type="Proteomes" id="UP001501074"/>
    </source>
</evidence>
<dbReference type="PANTHER" id="PTHR30532:SF24">
    <property type="entry name" value="FERRIC ENTEROBACTIN-BINDING PERIPLASMIC PROTEIN FEPB"/>
    <property type="match status" value="1"/>
</dbReference>
<keyword evidence="8" id="KW-1185">Reference proteome</keyword>
<dbReference type="PROSITE" id="PS51257">
    <property type="entry name" value="PROKAR_LIPOPROTEIN"/>
    <property type="match status" value="1"/>
</dbReference>
<feature type="signal peptide" evidence="5">
    <location>
        <begin position="1"/>
        <end position="28"/>
    </location>
</feature>
<evidence type="ECO:0000313" key="7">
    <source>
        <dbReference type="EMBL" id="GAA3594545.1"/>
    </source>
</evidence>
<dbReference type="InterPro" id="IPR002491">
    <property type="entry name" value="ABC_transptr_periplasmic_BD"/>
</dbReference>
<proteinExistence type="inferred from homology"/>
<feature type="domain" description="Fe/B12 periplasmic-binding" evidence="6">
    <location>
        <begin position="69"/>
        <end position="336"/>
    </location>
</feature>